<dbReference type="PANTHER" id="PTHR10903">
    <property type="entry name" value="GTPASE, IMAP FAMILY MEMBER-RELATED"/>
    <property type="match status" value="1"/>
</dbReference>
<dbReference type="InterPro" id="IPR045058">
    <property type="entry name" value="GIMA/IAN/Toc"/>
</dbReference>
<dbReference type="SUPFAM" id="SSF52540">
    <property type="entry name" value="P-loop containing nucleoside triphosphate hydrolases"/>
    <property type="match status" value="1"/>
</dbReference>
<dbReference type="InterPro" id="IPR027417">
    <property type="entry name" value="P-loop_NTPase"/>
</dbReference>
<keyword evidence="3" id="KW-0342">GTP-binding</keyword>
<dbReference type="InterPro" id="IPR006703">
    <property type="entry name" value="G_AIG1"/>
</dbReference>
<sequence length="434" mass="50748">MSSTPCDIDLLMIGKTGNGKSALGNTILNRKMFYSRSSTASVTKEIQYEVSEVNGRVIKVVDGPGVGDTRMDNEKSTRLVMDAMSYAISVNPKGYHAFLLVVKFGGRFTVEDQDTIAFLKKIFGESFVKDFCILVMTCGDNFESDSEETGKTFHEWCQEQEGVFHELLQECNGRVLLFDNRTKDEEKKSKQITELIQMVDHLTVHGHRYKDDNFEKARKARERVIVEAKKPMIREETMRETSLIIQKLQVIQGTMEPENRKASLGDLLIRAETLYGSINTQDNGTGALHDLVQTVLSLKNTIQDEIKLSERVAEEKEKMKIEEAKRQKEFEELLRRQREEYEEQLKKERLEDEKRRAVKMEQENRIRDMEHQRRLERERIEREQLEQLEKERRENQQKTEVLERKYLEAKAKNDEGFLDKIVNFVTWPFRQLFG</sequence>
<dbReference type="GO" id="GO:0005525">
    <property type="term" value="F:GTP binding"/>
    <property type="evidence" value="ECO:0007669"/>
    <property type="project" value="UniProtKB-KW"/>
</dbReference>
<dbReference type="Gene3D" id="3.40.50.300">
    <property type="entry name" value="P-loop containing nucleotide triphosphate hydrolases"/>
    <property type="match status" value="1"/>
</dbReference>
<dbReference type="Pfam" id="PF04548">
    <property type="entry name" value="AIG1"/>
    <property type="match status" value="1"/>
</dbReference>
<keyword evidence="2" id="KW-0547">Nucleotide-binding</keyword>
<evidence type="ECO:0000259" key="5">
    <source>
        <dbReference type="PROSITE" id="PS51720"/>
    </source>
</evidence>
<dbReference type="STRING" id="6526.A0A2C9JS74"/>
<accession>A0A2C9JS74</accession>
<comment type="similarity">
    <text evidence="1">Belongs to the TRAFAC class TrmE-Era-EngA-EngB-Septin-like GTPase superfamily. AIG1/Toc34/Toc159-like paraseptin GTPase family. IAN subfamily.</text>
</comment>
<dbReference type="KEGG" id="bgt:106065861"/>
<keyword evidence="4" id="KW-0175">Coiled coil</keyword>
<dbReference type="EnsemblMetazoa" id="BGLB007188-RB">
    <property type="protein sequence ID" value="BGLB007188-PB"/>
    <property type="gene ID" value="BGLB007188"/>
</dbReference>
<reference evidence="6" key="1">
    <citation type="submission" date="2020-05" db="UniProtKB">
        <authorList>
            <consortium name="EnsemblMetazoa"/>
        </authorList>
    </citation>
    <scope>IDENTIFICATION</scope>
    <source>
        <strain evidence="6">BB02</strain>
    </source>
</reference>
<dbReference type="AlphaFoldDB" id="A0A2C9JS74"/>
<name>A0A2C9JS74_BIOGL</name>
<evidence type="ECO:0000313" key="6">
    <source>
        <dbReference type="EnsemblMetazoa" id="BGLB007188-PB"/>
    </source>
</evidence>
<evidence type="ECO:0000256" key="3">
    <source>
        <dbReference type="ARBA" id="ARBA00023134"/>
    </source>
</evidence>
<dbReference type="FunFam" id="3.40.50.300:FF:000840">
    <property type="entry name" value="Immune-associated nucleotide-binding protein 9"/>
    <property type="match status" value="1"/>
</dbReference>
<evidence type="ECO:0000313" key="7">
    <source>
        <dbReference type="Proteomes" id="UP000076420"/>
    </source>
</evidence>
<feature type="coiled-coil region" evidence="4">
    <location>
        <begin position="312"/>
        <end position="408"/>
    </location>
</feature>
<evidence type="ECO:0000256" key="1">
    <source>
        <dbReference type="ARBA" id="ARBA00008535"/>
    </source>
</evidence>
<evidence type="ECO:0000256" key="4">
    <source>
        <dbReference type="SAM" id="Coils"/>
    </source>
</evidence>
<gene>
    <name evidence="6" type="primary">106065861</name>
</gene>
<feature type="domain" description="AIG1-type G" evidence="5">
    <location>
        <begin position="5"/>
        <end position="218"/>
    </location>
</feature>
<proteinExistence type="inferred from homology"/>
<dbReference type="PROSITE" id="PS51720">
    <property type="entry name" value="G_AIG1"/>
    <property type="match status" value="1"/>
</dbReference>
<dbReference type="OrthoDB" id="431287at2759"/>
<dbReference type="PANTHER" id="PTHR10903:SF184">
    <property type="entry name" value="GTP-BINDING PROTEIN A"/>
    <property type="match status" value="1"/>
</dbReference>
<protein>
    <recommendedName>
        <fullName evidence="5">AIG1-type G domain-containing protein</fullName>
    </recommendedName>
</protein>
<dbReference type="VEuPathDB" id="VectorBase:BGLAX_044470"/>
<dbReference type="Proteomes" id="UP000076420">
    <property type="component" value="Unassembled WGS sequence"/>
</dbReference>
<evidence type="ECO:0000256" key="2">
    <source>
        <dbReference type="ARBA" id="ARBA00022741"/>
    </source>
</evidence>
<dbReference type="VEuPathDB" id="VectorBase:BGLB007188"/>
<organism evidence="6 7">
    <name type="scientific">Biomphalaria glabrata</name>
    <name type="common">Bloodfluke planorb</name>
    <name type="synonym">Freshwater snail</name>
    <dbReference type="NCBI Taxonomy" id="6526"/>
    <lineage>
        <taxon>Eukaryota</taxon>
        <taxon>Metazoa</taxon>
        <taxon>Spiralia</taxon>
        <taxon>Lophotrochozoa</taxon>
        <taxon>Mollusca</taxon>
        <taxon>Gastropoda</taxon>
        <taxon>Heterobranchia</taxon>
        <taxon>Euthyneura</taxon>
        <taxon>Panpulmonata</taxon>
        <taxon>Hygrophila</taxon>
        <taxon>Lymnaeoidea</taxon>
        <taxon>Planorbidae</taxon>
        <taxon>Biomphalaria</taxon>
    </lineage>
</organism>